<evidence type="ECO:0000256" key="5">
    <source>
        <dbReference type="ARBA" id="ARBA00023136"/>
    </source>
</evidence>
<keyword evidence="5 11" id="KW-0472">Membrane</keyword>
<keyword evidence="2 11" id="KW-0812">Transmembrane</keyword>
<dbReference type="VEuPathDB" id="FungiDB:QG37_04401"/>
<dbReference type="VEuPathDB" id="FungiDB:CJJ07_000332"/>
<dbReference type="VEuPathDB" id="FungiDB:CJI96_0005482"/>
<dbReference type="GO" id="GO:0016020">
    <property type="term" value="C:membrane"/>
    <property type="evidence" value="ECO:0007669"/>
    <property type="project" value="UniProtKB-SubCell"/>
</dbReference>
<feature type="signal peptide" evidence="12">
    <location>
        <begin position="1"/>
        <end position="15"/>
    </location>
</feature>
<dbReference type="InterPro" id="IPR057530">
    <property type="entry name" value="TIM-barrel_MTC6"/>
</dbReference>
<sequence>MWLWIFLLPVCLAEANWPRLSTRSSQAYRAERDIALDIPIDQQTPFGISANRLIFDVEGYTADSLATLLNVLYVGINAIMLDMYWNEYTHRWQLCPAPIPEDATANLSETVKVSWQDKTYRCQPSFADSDVYATLRDYIKSSNINSEANVVQLILNLRLIRNDTVVVRTNTTGNRTVATRPAPTSLQTGMVVYQPKYMEVGNTSLSGPISTLNSYLYSPRDLNTSVQINVTLNYDSEFPTMQDFMFNMYKRTLISAINTDFRNTLRTYNLSLADRDSIFFYEDSGFTLNDTSEFVLELCRKRLTDVFDSNYYSQRVHTTKFRTLIDSNEAPLSRDDAHNALQCGYMPVLNASWYPADNKSNISDDYTGRILNRYIPYSYWSWGSNEPNASFVNKTRIALDQDDLRTRDEDDDDDNDVDNPFGDDPDWQETAESQVAEKCVAMKQGGWAVENCYNKYRLACKNTRNPFEWQLSEEIALYFSTNQQVCPKNFKFGIPHLSTEQLALRNFLNASQVIYPVWIDLNDITILGCFVDGGPYAECPYKRAVTTSNLIRLIAPSAVVAVVILLLIFYERFFLLTPIHSNRRRHWKRVINQYYKKNDYEGVPS</sequence>
<dbReference type="PANTHER" id="PTHR35518">
    <property type="entry name" value="MAINTENANCE OF TELOMOERE CAPPING"/>
    <property type="match status" value="1"/>
</dbReference>
<dbReference type="Proteomes" id="UP000037122">
    <property type="component" value="Unassembled WGS sequence"/>
</dbReference>
<feature type="transmembrane region" description="Helical" evidence="11">
    <location>
        <begin position="553"/>
        <end position="575"/>
    </location>
</feature>
<dbReference type="Pfam" id="PF25506">
    <property type="entry name" value="TIM-barrel_MTC6"/>
    <property type="match status" value="1"/>
</dbReference>
<comment type="subcellular location">
    <subcellularLocation>
        <location evidence="1">Membrane</location>
        <topology evidence="1">Single-pass type I membrane protein</topology>
    </subcellularLocation>
</comment>
<proteinExistence type="inferred from homology"/>
<dbReference type="InterPro" id="IPR051008">
    <property type="entry name" value="Telomere_Capping_Maintenance"/>
</dbReference>
<evidence type="ECO:0000256" key="8">
    <source>
        <dbReference type="ARBA" id="ARBA00038159"/>
    </source>
</evidence>
<reference evidence="15" key="1">
    <citation type="journal article" date="2015" name="BMC Genomics">
        <title>Draft genome of a commonly misdiagnosed multidrug resistant pathogen Candida auris.</title>
        <authorList>
            <person name="Chatterjee S."/>
            <person name="Alampalli S.V."/>
            <person name="Nageshan R.K."/>
            <person name="Chettiar S.T."/>
            <person name="Joshi S."/>
            <person name="Tatu U.S."/>
        </authorList>
    </citation>
    <scope>NUCLEOTIDE SEQUENCE [LARGE SCALE GENOMIC DNA]</scope>
    <source>
        <strain evidence="15">6684</strain>
    </source>
</reference>
<accession>A0A0L0NWY8</accession>
<evidence type="ECO:0000256" key="6">
    <source>
        <dbReference type="ARBA" id="ARBA00023180"/>
    </source>
</evidence>
<feature type="chain" id="PRO_5012090925" description="Maintenance of telomere capping protein 6" evidence="12">
    <location>
        <begin position="16"/>
        <end position="605"/>
    </location>
</feature>
<evidence type="ECO:0000313" key="14">
    <source>
        <dbReference type="EMBL" id="KND98509.1"/>
    </source>
</evidence>
<evidence type="ECO:0000256" key="3">
    <source>
        <dbReference type="ARBA" id="ARBA00022729"/>
    </source>
</evidence>
<evidence type="ECO:0000256" key="9">
    <source>
        <dbReference type="ARBA" id="ARBA00039865"/>
    </source>
</evidence>
<dbReference type="VEuPathDB" id="FungiDB:CJJ09_004949"/>
<evidence type="ECO:0000256" key="7">
    <source>
        <dbReference type="ARBA" id="ARBA00037703"/>
    </source>
</evidence>
<feature type="compositionally biased region" description="Acidic residues" evidence="10">
    <location>
        <begin position="409"/>
        <end position="427"/>
    </location>
</feature>
<evidence type="ECO:0000313" key="15">
    <source>
        <dbReference type="Proteomes" id="UP000037122"/>
    </source>
</evidence>
<evidence type="ECO:0000256" key="11">
    <source>
        <dbReference type="SAM" id="Phobius"/>
    </source>
</evidence>
<dbReference type="PANTHER" id="PTHR35518:SF2">
    <property type="entry name" value="MAINTENANCE OF TELOMERE CAPPING PROTEIN 6"/>
    <property type="match status" value="1"/>
</dbReference>
<evidence type="ECO:0000256" key="1">
    <source>
        <dbReference type="ARBA" id="ARBA00004479"/>
    </source>
</evidence>
<dbReference type="VEuPathDB" id="FungiDB:CJI97_004526"/>
<dbReference type="VEuPathDB" id="FungiDB:B9J08_004462"/>
<feature type="domain" description="MTC6 partial TIM-barrel" evidence="13">
    <location>
        <begin position="18"/>
        <end position="364"/>
    </location>
</feature>
<dbReference type="EMBL" id="LGST01000031">
    <property type="protein sequence ID" value="KND98509.1"/>
    <property type="molecule type" value="Genomic_DNA"/>
</dbReference>
<keyword evidence="6" id="KW-0325">Glycoprotein</keyword>
<comment type="function">
    <text evidence="7">May be involved in telomere capping.</text>
</comment>
<organism evidence="14 15">
    <name type="scientific">Candidozyma auris</name>
    <name type="common">Yeast</name>
    <name type="synonym">Candida auris</name>
    <dbReference type="NCBI Taxonomy" id="498019"/>
    <lineage>
        <taxon>Eukaryota</taxon>
        <taxon>Fungi</taxon>
        <taxon>Dikarya</taxon>
        <taxon>Ascomycota</taxon>
        <taxon>Saccharomycotina</taxon>
        <taxon>Pichiomycetes</taxon>
        <taxon>Metschnikowiaceae</taxon>
        <taxon>Candidozyma</taxon>
    </lineage>
</organism>
<feature type="region of interest" description="Disordered" evidence="10">
    <location>
        <begin position="403"/>
        <end position="427"/>
    </location>
</feature>
<evidence type="ECO:0000256" key="4">
    <source>
        <dbReference type="ARBA" id="ARBA00022989"/>
    </source>
</evidence>
<evidence type="ECO:0000259" key="13">
    <source>
        <dbReference type="Pfam" id="PF25506"/>
    </source>
</evidence>
<evidence type="ECO:0000256" key="2">
    <source>
        <dbReference type="ARBA" id="ARBA00022692"/>
    </source>
</evidence>
<keyword evidence="4 11" id="KW-1133">Transmembrane helix</keyword>
<evidence type="ECO:0000256" key="12">
    <source>
        <dbReference type="SAM" id="SignalP"/>
    </source>
</evidence>
<protein>
    <recommendedName>
        <fullName evidence="9">Maintenance of telomere capping protein 6</fullName>
    </recommendedName>
</protein>
<comment type="similarity">
    <text evidence="8">Belongs to the MTC6 family.</text>
</comment>
<evidence type="ECO:0000256" key="10">
    <source>
        <dbReference type="SAM" id="MobiDB-lite"/>
    </source>
</evidence>
<gene>
    <name evidence="14" type="ORF">QG37_04401</name>
</gene>
<dbReference type="AlphaFoldDB" id="A0A0L0NWY8"/>
<comment type="caution">
    <text evidence="14">The sequence shown here is derived from an EMBL/GenBank/DDBJ whole genome shotgun (WGS) entry which is preliminary data.</text>
</comment>
<name>A0A0L0NWY8_CANAR</name>
<keyword evidence="3 12" id="KW-0732">Signal</keyword>